<feature type="compositionally biased region" description="Low complexity" evidence="5">
    <location>
        <begin position="485"/>
        <end position="505"/>
    </location>
</feature>
<organism evidence="7 8">
    <name type="scientific">Glomus cerebriforme</name>
    <dbReference type="NCBI Taxonomy" id="658196"/>
    <lineage>
        <taxon>Eukaryota</taxon>
        <taxon>Fungi</taxon>
        <taxon>Fungi incertae sedis</taxon>
        <taxon>Mucoromycota</taxon>
        <taxon>Glomeromycotina</taxon>
        <taxon>Glomeromycetes</taxon>
        <taxon>Glomerales</taxon>
        <taxon>Glomeraceae</taxon>
        <taxon>Glomus</taxon>
    </lineage>
</organism>
<evidence type="ECO:0000256" key="4">
    <source>
        <dbReference type="ARBA" id="ARBA00023136"/>
    </source>
</evidence>
<name>A0A397TY43_9GLOM</name>
<proteinExistence type="predicted"/>
<feature type="transmembrane region" description="Helical" evidence="6">
    <location>
        <begin position="106"/>
        <end position="125"/>
    </location>
</feature>
<gene>
    <name evidence="7" type="ORF">C1645_705385</name>
</gene>
<dbReference type="AlphaFoldDB" id="A0A397TY43"/>
<dbReference type="Pfam" id="PF05653">
    <property type="entry name" value="Mg_trans_NIPA"/>
    <property type="match status" value="1"/>
</dbReference>
<accession>A0A397TY43</accession>
<dbReference type="PANTHER" id="PTHR12570:SF92">
    <property type="entry name" value="SPICHTHYIN, ISOFORM B"/>
    <property type="match status" value="1"/>
</dbReference>
<feature type="transmembrane region" description="Helical" evidence="6">
    <location>
        <begin position="79"/>
        <end position="100"/>
    </location>
</feature>
<evidence type="ECO:0000313" key="8">
    <source>
        <dbReference type="Proteomes" id="UP000265703"/>
    </source>
</evidence>
<feature type="transmembrane region" description="Helical" evidence="6">
    <location>
        <begin position="167"/>
        <end position="188"/>
    </location>
</feature>
<reference evidence="7 8" key="1">
    <citation type="submission" date="2018-06" db="EMBL/GenBank/DDBJ databases">
        <title>Comparative genomics reveals the genomic features of Rhizophagus irregularis, R. cerebriforme, R. diaphanum and Gigaspora rosea, and their symbiotic lifestyle signature.</title>
        <authorList>
            <person name="Morin E."/>
            <person name="San Clemente H."/>
            <person name="Chen E.C.H."/>
            <person name="De La Providencia I."/>
            <person name="Hainaut M."/>
            <person name="Kuo A."/>
            <person name="Kohler A."/>
            <person name="Murat C."/>
            <person name="Tang N."/>
            <person name="Roy S."/>
            <person name="Loubradou J."/>
            <person name="Henrissat B."/>
            <person name="Grigoriev I.V."/>
            <person name="Corradi N."/>
            <person name="Roux C."/>
            <person name="Martin F.M."/>
        </authorList>
    </citation>
    <scope>NUCLEOTIDE SEQUENCE [LARGE SCALE GENOMIC DNA]</scope>
    <source>
        <strain evidence="7 8">DAOM 227022</strain>
    </source>
</reference>
<feature type="transmembrane region" description="Helical" evidence="6">
    <location>
        <begin position="299"/>
        <end position="318"/>
    </location>
</feature>
<keyword evidence="8" id="KW-1185">Reference proteome</keyword>
<comment type="subcellular location">
    <subcellularLocation>
        <location evidence="1">Membrane</location>
        <topology evidence="1">Multi-pass membrane protein</topology>
    </subcellularLocation>
</comment>
<evidence type="ECO:0000256" key="2">
    <source>
        <dbReference type="ARBA" id="ARBA00022692"/>
    </source>
</evidence>
<dbReference type="GO" id="GO:0015095">
    <property type="term" value="F:magnesium ion transmembrane transporter activity"/>
    <property type="evidence" value="ECO:0007669"/>
    <property type="project" value="InterPro"/>
</dbReference>
<feature type="compositionally biased region" description="Polar residues" evidence="5">
    <location>
        <begin position="475"/>
        <end position="484"/>
    </location>
</feature>
<feature type="region of interest" description="Disordered" evidence="5">
    <location>
        <begin position="556"/>
        <end position="609"/>
    </location>
</feature>
<protein>
    <submittedName>
        <fullName evidence="7">Magnesium transporter NIPA-domain-containing protein</fullName>
    </submittedName>
</protein>
<feature type="region of interest" description="Disordered" evidence="5">
    <location>
        <begin position="403"/>
        <end position="529"/>
    </location>
</feature>
<keyword evidence="4 6" id="KW-0472">Membrane</keyword>
<feature type="compositionally biased region" description="Acidic residues" evidence="5">
    <location>
        <begin position="595"/>
        <end position="609"/>
    </location>
</feature>
<dbReference type="InterPro" id="IPR037185">
    <property type="entry name" value="EmrE-like"/>
</dbReference>
<feature type="transmembrane region" description="Helical" evidence="6">
    <location>
        <begin position="34"/>
        <end position="52"/>
    </location>
</feature>
<keyword evidence="2 6" id="KW-0812">Transmembrane</keyword>
<evidence type="ECO:0000256" key="3">
    <source>
        <dbReference type="ARBA" id="ARBA00022989"/>
    </source>
</evidence>
<feature type="compositionally biased region" description="Polar residues" evidence="5">
    <location>
        <begin position="567"/>
        <end position="579"/>
    </location>
</feature>
<feature type="transmembrane region" description="Helical" evidence="6">
    <location>
        <begin position="200"/>
        <end position="225"/>
    </location>
</feature>
<feature type="transmembrane region" description="Helical" evidence="6">
    <location>
        <begin position="237"/>
        <end position="257"/>
    </location>
</feature>
<evidence type="ECO:0000256" key="1">
    <source>
        <dbReference type="ARBA" id="ARBA00004141"/>
    </source>
</evidence>
<evidence type="ECO:0000256" key="6">
    <source>
        <dbReference type="SAM" id="Phobius"/>
    </source>
</evidence>
<sequence length="609" mass="66276">MNEFIELIRRAEPNNTVNTKGISLNQDDPVFKSVGLALAITSGVFIGSSFVFKKKGLLQAQKQAGSEAGKGHSYLSNGLWWTGMILMIIGEICNFVAYAFTQAILVTPLGALSVVISAILSSIFLKERLNNQGKLGCAQCIIGATIIVLHAPNQHVATDIEDFKKMFFAPVFLTYAILSILGSLVIIWKVAPKYGTKYMLVYIGICSLIGSLSVVTTQGLGTAIVKTIQGDNQFTHWFLYILIAFVIITLLTEVNYLNKALNLFNTAMVTPVYYVTFTSLTIISSAILSQGFEAPPKSVITVVMGFLVICSGIILLQYSKVAGLDTTGTLVGSPTESIGRDQRLSGSEYEPGASEIRASFGSIRRYSMNTGKTFPITLPHHNIPNKESGNNNYLHRRSQSLNFGHRKDSLRSEGGLPTINENIGRKATTRSLTNPKLDPIDIKDQPRNSTIRFSSSPTSSSSIDSISSSTDDNQKNNINGTQRKTPIIHTTSSSVSSATITGSFSPSKVSSQQEGYYHPNISPPSPLQHPINYIKQHLSPTASVFSDNGTINSETYSGIPDLRRENSFGSTRRSQNSINFVDKLKLGRHASGGSDDNEFDDDENLVNSN</sequence>
<dbReference type="EMBL" id="QKYT01000001">
    <property type="protein sequence ID" value="RIA99764.1"/>
    <property type="molecule type" value="Genomic_DNA"/>
</dbReference>
<dbReference type="SUPFAM" id="SSF103481">
    <property type="entry name" value="Multidrug resistance efflux transporter EmrE"/>
    <property type="match status" value="1"/>
</dbReference>
<dbReference type="InterPro" id="IPR008521">
    <property type="entry name" value="Mg_trans_NIPA"/>
</dbReference>
<dbReference type="PANTHER" id="PTHR12570">
    <property type="match status" value="1"/>
</dbReference>
<evidence type="ECO:0000313" key="7">
    <source>
        <dbReference type="EMBL" id="RIA99764.1"/>
    </source>
</evidence>
<feature type="compositionally biased region" description="Low complexity" evidence="5">
    <location>
        <begin position="449"/>
        <end position="471"/>
    </location>
</feature>
<dbReference type="GO" id="GO:0016020">
    <property type="term" value="C:membrane"/>
    <property type="evidence" value="ECO:0007669"/>
    <property type="project" value="UniProtKB-SubCell"/>
</dbReference>
<comment type="caution">
    <text evidence="7">The sequence shown here is derived from an EMBL/GenBank/DDBJ whole genome shotgun (WGS) entry which is preliminary data.</text>
</comment>
<evidence type="ECO:0000256" key="5">
    <source>
        <dbReference type="SAM" id="MobiDB-lite"/>
    </source>
</evidence>
<dbReference type="Proteomes" id="UP000265703">
    <property type="component" value="Unassembled WGS sequence"/>
</dbReference>
<dbReference type="OrthoDB" id="6428174at2759"/>
<feature type="transmembrane region" description="Helical" evidence="6">
    <location>
        <begin position="263"/>
        <end position="287"/>
    </location>
</feature>
<keyword evidence="3 6" id="KW-1133">Transmembrane helix</keyword>